<dbReference type="EMBL" id="LR797474">
    <property type="protein sequence ID" value="CAB4219065.1"/>
    <property type="molecule type" value="Genomic_DNA"/>
</dbReference>
<reference evidence="1" key="1">
    <citation type="submission" date="2020-05" db="EMBL/GenBank/DDBJ databases">
        <authorList>
            <person name="Chiriac C."/>
            <person name="Salcher M."/>
            <person name="Ghai R."/>
            <person name="Kavagutti S V."/>
        </authorList>
    </citation>
    <scope>NUCLEOTIDE SEQUENCE</scope>
</reference>
<evidence type="ECO:0000313" key="1">
    <source>
        <dbReference type="EMBL" id="CAB4219065.1"/>
    </source>
</evidence>
<accession>A0A6J5SUQ7</accession>
<sequence>METLNKREIFAVAAMQGMLMDHTYSVEIIPELAVKIADNLINQLDQVESDLPKPSNSQ</sequence>
<gene>
    <name evidence="1" type="ORF">UFOVP1604_148</name>
</gene>
<name>A0A6J5SUQ7_9CAUD</name>
<proteinExistence type="predicted"/>
<organism evidence="1">
    <name type="scientific">uncultured Caudovirales phage</name>
    <dbReference type="NCBI Taxonomy" id="2100421"/>
    <lineage>
        <taxon>Viruses</taxon>
        <taxon>Duplodnaviria</taxon>
        <taxon>Heunggongvirae</taxon>
        <taxon>Uroviricota</taxon>
        <taxon>Caudoviricetes</taxon>
        <taxon>Peduoviridae</taxon>
        <taxon>Maltschvirus</taxon>
        <taxon>Maltschvirus maltsch</taxon>
    </lineage>
</organism>
<protein>
    <submittedName>
        <fullName evidence="1">Uncharacterized protein</fullName>
    </submittedName>
</protein>